<evidence type="ECO:0000256" key="5">
    <source>
        <dbReference type="SAM" id="MobiDB-lite"/>
    </source>
</evidence>
<evidence type="ECO:0000256" key="3">
    <source>
        <dbReference type="ARBA" id="ARBA00022741"/>
    </source>
</evidence>
<dbReference type="Gene3D" id="3.40.50.12780">
    <property type="entry name" value="N-terminal domain of ligase-like"/>
    <property type="match status" value="1"/>
</dbReference>
<keyword evidence="2" id="KW-0436">Ligase</keyword>
<dbReference type="AlphaFoldDB" id="A0A382LM02"/>
<sequence length="96" mass="10798">MPRTPQGYVVMLGLMKVGAVPMPATTLCTPGDIEYRVNEAEAVLAITDMENSDKVAEIAGNCPTLEHLLLVGDEQSRRRPDYRNNRSSERCVHRWR</sequence>
<dbReference type="InterPro" id="IPR051087">
    <property type="entry name" value="Mitochondrial_ACSM"/>
</dbReference>
<evidence type="ECO:0000259" key="6">
    <source>
        <dbReference type="Pfam" id="PF00501"/>
    </source>
</evidence>
<dbReference type="GO" id="GO:0006633">
    <property type="term" value="P:fatty acid biosynthetic process"/>
    <property type="evidence" value="ECO:0007669"/>
    <property type="project" value="TreeGrafter"/>
</dbReference>
<dbReference type="GO" id="GO:0004321">
    <property type="term" value="F:fatty-acyl-CoA synthase activity"/>
    <property type="evidence" value="ECO:0007669"/>
    <property type="project" value="TreeGrafter"/>
</dbReference>
<dbReference type="InterPro" id="IPR000873">
    <property type="entry name" value="AMP-dep_synth/lig_dom"/>
</dbReference>
<organism evidence="7">
    <name type="scientific">marine metagenome</name>
    <dbReference type="NCBI Taxonomy" id="408172"/>
    <lineage>
        <taxon>unclassified sequences</taxon>
        <taxon>metagenomes</taxon>
        <taxon>ecological metagenomes</taxon>
    </lineage>
</organism>
<dbReference type="InterPro" id="IPR042099">
    <property type="entry name" value="ANL_N_sf"/>
</dbReference>
<feature type="domain" description="AMP-dependent synthetase/ligase" evidence="6">
    <location>
        <begin position="1"/>
        <end position="72"/>
    </location>
</feature>
<keyword evidence="4" id="KW-0067">ATP-binding</keyword>
<keyword evidence="3" id="KW-0547">Nucleotide-binding</keyword>
<dbReference type="GO" id="GO:0006637">
    <property type="term" value="P:acyl-CoA metabolic process"/>
    <property type="evidence" value="ECO:0007669"/>
    <property type="project" value="TreeGrafter"/>
</dbReference>
<evidence type="ECO:0000256" key="1">
    <source>
        <dbReference type="ARBA" id="ARBA00006432"/>
    </source>
</evidence>
<dbReference type="PANTHER" id="PTHR43605:SF10">
    <property type="entry name" value="ACYL-COA SYNTHETASE MEDIUM CHAIN FAMILY MEMBER 3"/>
    <property type="match status" value="1"/>
</dbReference>
<dbReference type="Pfam" id="PF00501">
    <property type="entry name" value="AMP-binding"/>
    <property type="match status" value="1"/>
</dbReference>
<feature type="region of interest" description="Disordered" evidence="5">
    <location>
        <begin position="76"/>
        <end position="96"/>
    </location>
</feature>
<dbReference type="SUPFAM" id="SSF56801">
    <property type="entry name" value="Acetyl-CoA synthetase-like"/>
    <property type="match status" value="1"/>
</dbReference>
<reference evidence="7" key="1">
    <citation type="submission" date="2018-05" db="EMBL/GenBank/DDBJ databases">
        <authorList>
            <person name="Lanie J.A."/>
            <person name="Ng W.-L."/>
            <person name="Kazmierczak K.M."/>
            <person name="Andrzejewski T.M."/>
            <person name="Davidsen T.M."/>
            <person name="Wayne K.J."/>
            <person name="Tettelin H."/>
            <person name="Glass J.I."/>
            <person name="Rusch D."/>
            <person name="Podicherti R."/>
            <person name="Tsui H.-C.T."/>
            <person name="Winkler M.E."/>
        </authorList>
    </citation>
    <scope>NUCLEOTIDE SEQUENCE</scope>
</reference>
<comment type="similarity">
    <text evidence="1">Belongs to the ATP-dependent AMP-binding enzyme family.</text>
</comment>
<proteinExistence type="inferred from homology"/>
<protein>
    <recommendedName>
        <fullName evidence="6">AMP-dependent synthetase/ligase domain-containing protein</fullName>
    </recommendedName>
</protein>
<dbReference type="GO" id="GO:0005524">
    <property type="term" value="F:ATP binding"/>
    <property type="evidence" value="ECO:0007669"/>
    <property type="project" value="UniProtKB-KW"/>
</dbReference>
<evidence type="ECO:0000256" key="4">
    <source>
        <dbReference type="ARBA" id="ARBA00022840"/>
    </source>
</evidence>
<name>A0A382LM02_9ZZZZ</name>
<accession>A0A382LM02</accession>
<dbReference type="EMBL" id="UINC01087886">
    <property type="protein sequence ID" value="SVC37640.1"/>
    <property type="molecule type" value="Genomic_DNA"/>
</dbReference>
<dbReference type="GO" id="GO:0015645">
    <property type="term" value="F:fatty acid ligase activity"/>
    <property type="evidence" value="ECO:0007669"/>
    <property type="project" value="TreeGrafter"/>
</dbReference>
<dbReference type="PANTHER" id="PTHR43605">
    <property type="entry name" value="ACYL-COENZYME A SYNTHETASE"/>
    <property type="match status" value="1"/>
</dbReference>
<evidence type="ECO:0000313" key="7">
    <source>
        <dbReference type="EMBL" id="SVC37640.1"/>
    </source>
</evidence>
<gene>
    <name evidence="7" type="ORF">METZ01_LOCUS290494</name>
</gene>
<evidence type="ECO:0000256" key="2">
    <source>
        <dbReference type="ARBA" id="ARBA00022598"/>
    </source>
</evidence>